<dbReference type="EMBL" id="CM042016">
    <property type="protein sequence ID" value="KAI3699998.1"/>
    <property type="molecule type" value="Genomic_DNA"/>
</dbReference>
<reference evidence="1 2" key="2">
    <citation type="journal article" date="2022" name="Mol. Ecol. Resour.">
        <title>The genomes of chicory, endive, great burdock and yacon provide insights into Asteraceae paleo-polyploidization history and plant inulin production.</title>
        <authorList>
            <person name="Fan W."/>
            <person name="Wang S."/>
            <person name="Wang H."/>
            <person name="Wang A."/>
            <person name="Jiang F."/>
            <person name="Liu H."/>
            <person name="Zhao H."/>
            <person name="Xu D."/>
            <person name="Zhang Y."/>
        </authorList>
    </citation>
    <scope>NUCLEOTIDE SEQUENCE [LARGE SCALE GENOMIC DNA]</scope>
    <source>
        <strain evidence="2">cv. Punajuju</strain>
        <tissue evidence="1">Leaves</tissue>
    </source>
</reference>
<reference evidence="2" key="1">
    <citation type="journal article" date="2022" name="Mol. Ecol. Resour.">
        <title>The genomes of chicory, endive, great burdock and yacon provide insights into Asteraceae palaeo-polyploidization history and plant inulin production.</title>
        <authorList>
            <person name="Fan W."/>
            <person name="Wang S."/>
            <person name="Wang H."/>
            <person name="Wang A."/>
            <person name="Jiang F."/>
            <person name="Liu H."/>
            <person name="Zhao H."/>
            <person name="Xu D."/>
            <person name="Zhang Y."/>
        </authorList>
    </citation>
    <scope>NUCLEOTIDE SEQUENCE [LARGE SCALE GENOMIC DNA]</scope>
    <source>
        <strain evidence="2">cv. Punajuju</strain>
    </source>
</reference>
<dbReference type="Proteomes" id="UP001055811">
    <property type="component" value="Linkage Group LG08"/>
</dbReference>
<protein>
    <submittedName>
        <fullName evidence="1">Uncharacterized protein</fullName>
    </submittedName>
</protein>
<evidence type="ECO:0000313" key="2">
    <source>
        <dbReference type="Proteomes" id="UP001055811"/>
    </source>
</evidence>
<comment type="caution">
    <text evidence="1">The sequence shown here is derived from an EMBL/GenBank/DDBJ whole genome shotgun (WGS) entry which is preliminary data.</text>
</comment>
<accession>A0ACB8ZQX4</accession>
<proteinExistence type="predicted"/>
<sequence length="667" mass="74483">MKWGSSVCSGDCHPDAILSQEQCNKANKIAYYSELHKYHTKMIENLQSWKERWASCVNSENDFTQKILRSRKDFHKSEEDDVGATSDSCSWDADDKSFSSDSPNLVTTNGMRVSKMDLENKYYDSSGEKRSVAKPKKGDKVRRLNIECGDGAKYMSYIKVSKEQHERVKSSMKKHSNTSIQPRSLNHVLGNLDSFCVQPYKVFEEEERQNLHHHWLNLAKKDLPVGFENWKIWQSAKWEVRESLRKEMEEKRKSNDESASNLYCQDEEIQECQILLLDDTHNADSNASELHGSQQSDEETNDVLLVSPQDPMERNDESLFRSDPDLDDSNETGMEIEQTDESSQDSDRNHHLPPLTIHNDNQNFCAITIAASNDVLTETGQFPSNLHEYTENMSQPDPPVGQQFPLPPAATEIWPSTTLPSAYYHQPPPVTHGYNSIGELPLGNPQIRRSDGGDSFFYPYTNQDTRNELLLHSLFKDPGSSYLHEQKLSRLGFHPTGGDPVAAATTGQFPRNISNIQENIFTDGGNRFSIPRQEHLLPLHDWPGTGTTHQPIQNWFSGDDVARDGWSGTPDIGTGCVSGGPVADESLFSVLSQCNGLRNFGTTGEFIPSGNYGGVVGRAMGSNGGAARAGVNYMSGNEGQSGAGNNGLGWMNLPKSFSRSWNANELG</sequence>
<organism evidence="1 2">
    <name type="scientific">Cichorium intybus</name>
    <name type="common">Chicory</name>
    <dbReference type="NCBI Taxonomy" id="13427"/>
    <lineage>
        <taxon>Eukaryota</taxon>
        <taxon>Viridiplantae</taxon>
        <taxon>Streptophyta</taxon>
        <taxon>Embryophyta</taxon>
        <taxon>Tracheophyta</taxon>
        <taxon>Spermatophyta</taxon>
        <taxon>Magnoliopsida</taxon>
        <taxon>eudicotyledons</taxon>
        <taxon>Gunneridae</taxon>
        <taxon>Pentapetalae</taxon>
        <taxon>asterids</taxon>
        <taxon>campanulids</taxon>
        <taxon>Asterales</taxon>
        <taxon>Asteraceae</taxon>
        <taxon>Cichorioideae</taxon>
        <taxon>Cichorieae</taxon>
        <taxon>Cichoriinae</taxon>
        <taxon>Cichorium</taxon>
    </lineage>
</organism>
<evidence type="ECO:0000313" key="1">
    <source>
        <dbReference type="EMBL" id="KAI3699998.1"/>
    </source>
</evidence>
<gene>
    <name evidence="1" type="ORF">L2E82_44610</name>
</gene>
<name>A0ACB8ZQX4_CICIN</name>
<keyword evidence="2" id="KW-1185">Reference proteome</keyword>